<dbReference type="InterPro" id="IPR036164">
    <property type="entry name" value="bL21-like_sf"/>
</dbReference>
<reference evidence="9" key="1">
    <citation type="submission" date="2018-11" db="EMBL/GenBank/DDBJ databases">
        <title>Complete Plastid Genome of Cyanidioschyzon merolae Isolate 5508.</title>
        <authorList>
            <person name="Bi G."/>
        </authorList>
    </citation>
    <scope>NUCLEOTIDE SEQUENCE</scope>
    <source>
        <strain evidence="9">5508</strain>
    </source>
</reference>
<comment type="subcellular location">
    <subcellularLocation>
        <location evidence="7">Plastid</location>
        <location evidence="7">Chloroplast</location>
    </subcellularLocation>
</comment>
<evidence type="ECO:0000256" key="6">
    <source>
        <dbReference type="ARBA" id="ARBA00023274"/>
    </source>
</evidence>
<sequence length="107" mass="12707">MSPTAYAIVETCGKQYWFQPGRYYDINFINAEPGDKIIFHRVLWLQHQQLLIGRPFLPNTHVEATILQHLKSKKVLVYHMRSKKKTRKKYGARQLLTRIYIHPFHGS</sequence>
<comment type="function">
    <text evidence="7 8">This protein binds to 23S rRNA.</text>
</comment>
<dbReference type="EMBL" id="MK231134">
    <property type="protein sequence ID" value="QFV16936.1"/>
    <property type="molecule type" value="Genomic_DNA"/>
</dbReference>
<name>A0A5P9RTM1_CYAME</name>
<accession>A0A5P9RTM1</accession>
<gene>
    <name evidence="7 10" type="primary">rpl21</name>
</gene>
<dbReference type="GO" id="GO:0003735">
    <property type="term" value="F:structural constituent of ribosome"/>
    <property type="evidence" value="ECO:0007669"/>
    <property type="project" value="InterPro"/>
</dbReference>
<evidence type="ECO:0000256" key="5">
    <source>
        <dbReference type="ARBA" id="ARBA00022980"/>
    </source>
</evidence>
<dbReference type="InterPro" id="IPR001787">
    <property type="entry name" value="Ribosomal_bL21"/>
</dbReference>
<dbReference type="AlphaFoldDB" id="A0A5P9RTM1"/>
<evidence type="ECO:0000313" key="9">
    <source>
        <dbReference type="EMBL" id="QFV16936.1"/>
    </source>
</evidence>
<geneLocation type="chloroplast" evidence="10"/>
<dbReference type="GO" id="GO:0005762">
    <property type="term" value="C:mitochondrial large ribosomal subunit"/>
    <property type="evidence" value="ECO:0007669"/>
    <property type="project" value="TreeGrafter"/>
</dbReference>
<dbReference type="PANTHER" id="PTHR21349:SF7">
    <property type="entry name" value="LARGE RIBOSOMAL SUBUNIT PROTEIN BL21C"/>
    <property type="match status" value="1"/>
</dbReference>
<evidence type="ECO:0000256" key="2">
    <source>
        <dbReference type="ARBA" id="ARBA00022640"/>
    </source>
</evidence>
<keyword evidence="3 7" id="KW-0699">rRNA-binding</keyword>
<keyword evidence="10" id="KW-0150">Chloroplast</keyword>
<comment type="subunit">
    <text evidence="7 8">Part of the 50S ribosomal subunit.</text>
</comment>
<protein>
    <recommendedName>
        <fullName evidence="7">Large ribosomal subunit protein bL21c</fullName>
    </recommendedName>
</protein>
<dbReference type="GO" id="GO:0009507">
    <property type="term" value="C:chloroplast"/>
    <property type="evidence" value="ECO:0007669"/>
    <property type="project" value="UniProtKB-SubCell"/>
</dbReference>
<proteinExistence type="inferred from homology"/>
<dbReference type="HAMAP" id="MF_01363">
    <property type="entry name" value="Ribosomal_bL21"/>
    <property type="match status" value="1"/>
</dbReference>
<keyword evidence="6 7" id="KW-0687">Ribonucleoprotein</keyword>
<dbReference type="Pfam" id="PF00829">
    <property type="entry name" value="Ribosomal_L21p"/>
    <property type="match status" value="1"/>
</dbReference>
<comment type="similarity">
    <text evidence="1 7 8">Belongs to the bacterial ribosomal protein bL21 family.</text>
</comment>
<dbReference type="OMA" id="THITIGK"/>
<keyword evidence="2 10" id="KW-0934">Plastid</keyword>
<organism evidence="10">
    <name type="scientific">Cyanidioschyzon merolae</name>
    <name type="common">Red alga</name>
    <dbReference type="NCBI Taxonomy" id="45157"/>
    <lineage>
        <taxon>Eukaryota</taxon>
        <taxon>Rhodophyta</taxon>
        <taxon>Bangiophyceae</taxon>
        <taxon>Cyanidiales</taxon>
        <taxon>Cyanidiaceae</taxon>
        <taxon>Cyanidioschyzon</taxon>
    </lineage>
</organism>
<dbReference type="SUPFAM" id="SSF141091">
    <property type="entry name" value="L21p-like"/>
    <property type="match status" value="1"/>
</dbReference>
<dbReference type="InterPro" id="IPR028909">
    <property type="entry name" value="bL21-like"/>
</dbReference>
<dbReference type="EMBL" id="MK231135">
    <property type="protein sequence ID" value="QFV17115.1"/>
    <property type="molecule type" value="Genomic_DNA"/>
</dbReference>
<dbReference type="PANTHER" id="PTHR21349">
    <property type="entry name" value="50S RIBOSOMAL PROTEIN L21"/>
    <property type="match status" value="1"/>
</dbReference>
<dbReference type="GO" id="GO:0019843">
    <property type="term" value="F:rRNA binding"/>
    <property type="evidence" value="ECO:0007669"/>
    <property type="project" value="UniProtKB-UniRule"/>
</dbReference>
<evidence type="ECO:0000313" key="10">
    <source>
        <dbReference type="EMBL" id="QFV17115.1"/>
    </source>
</evidence>
<keyword evidence="5 7" id="KW-0689">Ribosomal protein</keyword>
<dbReference type="GO" id="GO:0006412">
    <property type="term" value="P:translation"/>
    <property type="evidence" value="ECO:0007669"/>
    <property type="project" value="UniProtKB-UniRule"/>
</dbReference>
<evidence type="ECO:0000256" key="4">
    <source>
        <dbReference type="ARBA" id="ARBA00022884"/>
    </source>
</evidence>
<evidence type="ECO:0000256" key="7">
    <source>
        <dbReference type="HAMAP-Rule" id="MF_01363"/>
    </source>
</evidence>
<evidence type="ECO:0000256" key="8">
    <source>
        <dbReference type="RuleBase" id="RU000563"/>
    </source>
</evidence>
<reference evidence="10" key="2">
    <citation type="submission" date="2018-11" db="EMBL/GenBank/DDBJ databases">
        <title>Complete Plastid Genome of Cyanidioschyzon merolae Isolate 5578.</title>
        <authorList>
            <person name="Bi G."/>
        </authorList>
    </citation>
    <scope>NUCLEOTIDE SEQUENCE</scope>
</reference>
<evidence type="ECO:0000256" key="3">
    <source>
        <dbReference type="ARBA" id="ARBA00022730"/>
    </source>
</evidence>
<keyword evidence="4 7" id="KW-0694">RNA-binding</keyword>
<evidence type="ECO:0000256" key="1">
    <source>
        <dbReference type="ARBA" id="ARBA00008563"/>
    </source>
</evidence>
<dbReference type="SMR" id="A0A5P9RTM1"/>
<dbReference type="NCBIfam" id="TIGR00061">
    <property type="entry name" value="L21"/>
    <property type="match status" value="1"/>
</dbReference>